<feature type="region of interest" description="Disordered" evidence="1">
    <location>
        <begin position="74"/>
        <end position="100"/>
    </location>
</feature>
<feature type="compositionally biased region" description="Basic and acidic residues" evidence="1">
    <location>
        <begin position="1"/>
        <end position="19"/>
    </location>
</feature>
<evidence type="ECO:0000313" key="2">
    <source>
        <dbReference type="EMBL" id="GHI58009.1"/>
    </source>
</evidence>
<gene>
    <name evidence="2" type="ORF">Srubr_78550</name>
</gene>
<keyword evidence="3" id="KW-1185">Reference proteome</keyword>
<organism evidence="2 3">
    <name type="scientific">Streptomyces rubradiris</name>
    <name type="common">Streptomyces achromogenes subsp. rubradiris</name>
    <dbReference type="NCBI Taxonomy" id="285531"/>
    <lineage>
        <taxon>Bacteria</taxon>
        <taxon>Bacillati</taxon>
        <taxon>Actinomycetota</taxon>
        <taxon>Actinomycetes</taxon>
        <taxon>Kitasatosporales</taxon>
        <taxon>Streptomycetaceae</taxon>
        <taxon>Streptomyces</taxon>
    </lineage>
</organism>
<proteinExistence type="predicted"/>
<protein>
    <submittedName>
        <fullName evidence="2">Uncharacterized protein</fullName>
    </submittedName>
</protein>
<name>A0ABQ3RQ86_STRRR</name>
<dbReference type="Proteomes" id="UP000646738">
    <property type="component" value="Unassembled WGS sequence"/>
</dbReference>
<evidence type="ECO:0000313" key="3">
    <source>
        <dbReference type="Proteomes" id="UP000646738"/>
    </source>
</evidence>
<comment type="caution">
    <text evidence="2">The sequence shown here is derived from an EMBL/GenBank/DDBJ whole genome shotgun (WGS) entry which is preliminary data.</text>
</comment>
<dbReference type="EMBL" id="BNEA01000015">
    <property type="protein sequence ID" value="GHI58009.1"/>
    <property type="molecule type" value="Genomic_DNA"/>
</dbReference>
<feature type="region of interest" description="Disordered" evidence="1">
    <location>
        <begin position="1"/>
        <end position="20"/>
    </location>
</feature>
<evidence type="ECO:0000256" key="1">
    <source>
        <dbReference type="SAM" id="MobiDB-lite"/>
    </source>
</evidence>
<reference evidence="3" key="1">
    <citation type="submission" date="2023-07" db="EMBL/GenBank/DDBJ databases">
        <title>Whole genome shotgun sequence of Streptomyces achromogenes subsp. rubradiris NBRC 14000.</title>
        <authorList>
            <person name="Komaki H."/>
            <person name="Tamura T."/>
        </authorList>
    </citation>
    <scope>NUCLEOTIDE SEQUENCE [LARGE SCALE GENOMIC DNA]</scope>
    <source>
        <strain evidence="3">NBRC 14000</strain>
    </source>
</reference>
<sequence length="100" mass="10972">MENRACEGGEHGGTTERLSDLVQRPVNLRVKADDLPIGHENGEVTVGGKLSEWLLEPVARDTFLMRSAEDRSPAWFTPDQKTPARVLLGPPVVPGRRTSV</sequence>
<accession>A0ABQ3RQ86</accession>